<gene>
    <name evidence="1" type="ORF">RRG08_038100</name>
</gene>
<proteinExistence type="predicted"/>
<accession>A0AAE1DQB6</accession>
<dbReference type="AlphaFoldDB" id="A0AAE1DQB6"/>
<comment type="caution">
    <text evidence="1">The sequence shown here is derived from an EMBL/GenBank/DDBJ whole genome shotgun (WGS) entry which is preliminary data.</text>
</comment>
<reference evidence="1" key="1">
    <citation type="journal article" date="2023" name="G3 (Bethesda)">
        <title>A reference genome for the long-term kleptoplast-retaining sea slug Elysia crispata morphotype clarki.</title>
        <authorList>
            <person name="Eastman K.E."/>
            <person name="Pendleton A.L."/>
            <person name="Shaikh M.A."/>
            <person name="Suttiyut T."/>
            <person name="Ogas R."/>
            <person name="Tomko P."/>
            <person name="Gavelis G."/>
            <person name="Widhalm J.R."/>
            <person name="Wisecaver J.H."/>
        </authorList>
    </citation>
    <scope>NUCLEOTIDE SEQUENCE</scope>
    <source>
        <strain evidence="1">ECLA1</strain>
    </source>
</reference>
<keyword evidence="2" id="KW-1185">Reference proteome</keyword>
<organism evidence="1 2">
    <name type="scientific">Elysia crispata</name>
    <name type="common">lettuce slug</name>
    <dbReference type="NCBI Taxonomy" id="231223"/>
    <lineage>
        <taxon>Eukaryota</taxon>
        <taxon>Metazoa</taxon>
        <taxon>Spiralia</taxon>
        <taxon>Lophotrochozoa</taxon>
        <taxon>Mollusca</taxon>
        <taxon>Gastropoda</taxon>
        <taxon>Heterobranchia</taxon>
        <taxon>Euthyneura</taxon>
        <taxon>Panpulmonata</taxon>
        <taxon>Sacoglossa</taxon>
        <taxon>Placobranchoidea</taxon>
        <taxon>Plakobranchidae</taxon>
        <taxon>Elysia</taxon>
    </lineage>
</organism>
<sequence length="94" mass="10604">MFIFPDTFTAQHPRNYHGVPRDSSLYKSGLLSLNDVGHSPHPLAAMSLTHAVKIENKVKCNENMLTRKCKILLSQKSPLVLKRKYHSKLTSNSS</sequence>
<protein>
    <submittedName>
        <fullName evidence="1">Uncharacterized protein</fullName>
    </submittedName>
</protein>
<evidence type="ECO:0000313" key="2">
    <source>
        <dbReference type="Proteomes" id="UP001283361"/>
    </source>
</evidence>
<name>A0AAE1DQB6_9GAST</name>
<dbReference type="Proteomes" id="UP001283361">
    <property type="component" value="Unassembled WGS sequence"/>
</dbReference>
<dbReference type="EMBL" id="JAWDGP010003058">
    <property type="protein sequence ID" value="KAK3777853.1"/>
    <property type="molecule type" value="Genomic_DNA"/>
</dbReference>
<evidence type="ECO:0000313" key="1">
    <source>
        <dbReference type="EMBL" id="KAK3777853.1"/>
    </source>
</evidence>